<dbReference type="OMA" id="EPEARWE"/>
<sequence>MNIGSKSKKRVVLPSRPDPPTVDQILEDINQAPATDAVYNVLETAGQGETNSDVDVNFQQCRQYMELNQRLQVSLARLLTQKEELQAAGTGLERDMDNVRRQSH</sequence>
<dbReference type="STRING" id="244447.ENSCSEP00000000645"/>
<evidence type="ECO:0000313" key="4">
    <source>
        <dbReference type="Proteomes" id="UP000265120"/>
    </source>
</evidence>
<reference evidence="3 4" key="1">
    <citation type="journal article" date="2014" name="Nat. Genet.">
        <title>Whole-genome sequence of a flatfish provides insights into ZW sex chromosome evolution and adaptation to a benthic lifestyle.</title>
        <authorList>
            <person name="Chen S."/>
            <person name="Zhang G."/>
            <person name="Shao C."/>
            <person name="Huang Q."/>
            <person name="Liu G."/>
            <person name="Zhang P."/>
            <person name="Song W."/>
            <person name="An N."/>
            <person name="Chalopin D."/>
            <person name="Volff J.N."/>
            <person name="Hong Y."/>
            <person name="Li Q."/>
            <person name="Sha Z."/>
            <person name="Zhou H."/>
            <person name="Xie M."/>
            <person name="Yu Q."/>
            <person name="Liu Y."/>
            <person name="Xiang H."/>
            <person name="Wang N."/>
            <person name="Wu K."/>
            <person name="Yang C."/>
            <person name="Zhou Q."/>
            <person name="Liao X."/>
            <person name="Yang L."/>
            <person name="Hu Q."/>
            <person name="Zhang J."/>
            <person name="Meng L."/>
            <person name="Jin L."/>
            <person name="Tian Y."/>
            <person name="Lian J."/>
            <person name="Yang J."/>
            <person name="Miao G."/>
            <person name="Liu S."/>
            <person name="Liang Z."/>
            <person name="Yan F."/>
            <person name="Li Y."/>
            <person name="Sun B."/>
            <person name="Zhang H."/>
            <person name="Zhang J."/>
            <person name="Zhu Y."/>
            <person name="Du M."/>
            <person name="Zhao Y."/>
            <person name="Schartl M."/>
            <person name="Tang Q."/>
            <person name="Wang J."/>
        </authorList>
    </citation>
    <scope>NUCLEOTIDE SEQUENCE</scope>
</reference>
<dbReference type="Pfam" id="PF15136">
    <property type="entry name" value="UPF0449"/>
    <property type="match status" value="1"/>
</dbReference>
<accession>A0A3P8UK32</accession>
<name>A0A3P8UK32_CYNSE</name>
<feature type="compositionally biased region" description="Basic residues" evidence="2">
    <location>
        <begin position="1"/>
        <end position="11"/>
    </location>
</feature>
<proteinExistence type="inferred from homology"/>
<protein>
    <submittedName>
        <fullName evidence="3">Chromosome 2 C19orf25 homolog</fullName>
    </submittedName>
</protein>
<dbReference type="InParanoid" id="A0A3P8UK32"/>
<keyword evidence="4" id="KW-1185">Reference proteome</keyword>
<evidence type="ECO:0000256" key="2">
    <source>
        <dbReference type="SAM" id="MobiDB-lite"/>
    </source>
</evidence>
<dbReference type="PANTHER" id="PTHR34766">
    <property type="entry name" value="UPF0449 PROTEIN C19ORF25"/>
    <property type="match status" value="1"/>
</dbReference>
<evidence type="ECO:0000256" key="1">
    <source>
        <dbReference type="ARBA" id="ARBA00006137"/>
    </source>
</evidence>
<reference evidence="3" key="2">
    <citation type="submission" date="2025-08" db="UniProtKB">
        <authorList>
            <consortium name="Ensembl"/>
        </authorList>
    </citation>
    <scope>IDENTIFICATION</scope>
</reference>
<dbReference type="PANTHER" id="PTHR34766:SF1">
    <property type="entry name" value="UPF0449 PROTEIN C19ORF25"/>
    <property type="match status" value="1"/>
</dbReference>
<feature type="compositionally biased region" description="Basic and acidic residues" evidence="2">
    <location>
        <begin position="92"/>
        <end position="104"/>
    </location>
</feature>
<organism evidence="3 4">
    <name type="scientific">Cynoglossus semilaevis</name>
    <name type="common">Tongue sole</name>
    <dbReference type="NCBI Taxonomy" id="244447"/>
    <lineage>
        <taxon>Eukaryota</taxon>
        <taxon>Metazoa</taxon>
        <taxon>Chordata</taxon>
        <taxon>Craniata</taxon>
        <taxon>Vertebrata</taxon>
        <taxon>Euteleostomi</taxon>
        <taxon>Actinopterygii</taxon>
        <taxon>Neopterygii</taxon>
        <taxon>Teleostei</taxon>
        <taxon>Neoteleostei</taxon>
        <taxon>Acanthomorphata</taxon>
        <taxon>Carangaria</taxon>
        <taxon>Pleuronectiformes</taxon>
        <taxon>Pleuronectoidei</taxon>
        <taxon>Cynoglossidae</taxon>
        <taxon>Cynoglossinae</taxon>
        <taxon>Cynoglossus</taxon>
    </lineage>
</organism>
<feature type="region of interest" description="Disordered" evidence="2">
    <location>
        <begin position="85"/>
        <end position="104"/>
    </location>
</feature>
<dbReference type="AlphaFoldDB" id="A0A3P8UK32"/>
<comment type="similarity">
    <text evidence="1">Belongs to the UPF0449 family.</text>
</comment>
<feature type="region of interest" description="Disordered" evidence="2">
    <location>
        <begin position="1"/>
        <end position="22"/>
    </location>
</feature>
<reference evidence="3" key="3">
    <citation type="submission" date="2025-09" db="UniProtKB">
        <authorList>
            <consortium name="Ensembl"/>
        </authorList>
    </citation>
    <scope>IDENTIFICATION</scope>
</reference>
<dbReference type="InterPro" id="IPR028227">
    <property type="entry name" value="UPF0449"/>
</dbReference>
<dbReference type="Ensembl" id="ENSCSET00000000673.1">
    <property type="protein sequence ID" value="ENSCSEP00000000645.1"/>
    <property type="gene ID" value="ENSCSEG00000000460.1"/>
</dbReference>
<dbReference type="Proteomes" id="UP000265120">
    <property type="component" value="Chromosome 2"/>
</dbReference>
<evidence type="ECO:0000313" key="3">
    <source>
        <dbReference type="Ensembl" id="ENSCSEP00000000645.1"/>
    </source>
</evidence>
<dbReference type="GeneTree" id="ENSGT00390000007991"/>